<evidence type="ECO:0000259" key="10">
    <source>
        <dbReference type="PROSITE" id="PS50110"/>
    </source>
</evidence>
<dbReference type="InterPro" id="IPR036388">
    <property type="entry name" value="WH-like_DNA-bd_sf"/>
</dbReference>
<organism evidence="12 13">
    <name type="scientific">Aceticella autotrophica</name>
    <dbReference type="NCBI Taxonomy" id="2755338"/>
    <lineage>
        <taxon>Bacteria</taxon>
        <taxon>Bacillati</taxon>
        <taxon>Bacillota</taxon>
        <taxon>Clostridia</taxon>
        <taxon>Thermoanaerobacterales</taxon>
        <taxon>Thermoanaerobacteraceae</taxon>
        <taxon>Aceticella</taxon>
    </lineage>
</organism>
<feature type="domain" description="Response regulatory" evidence="10">
    <location>
        <begin position="4"/>
        <end position="120"/>
    </location>
</feature>
<dbReference type="SMART" id="SM00862">
    <property type="entry name" value="Trans_reg_C"/>
    <property type="match status" value="1"/>
</dbReference>
<dbReference type="InterPro" id="IPR016032">
    <property type="entry name" value="Sig_transdc_resp-reg_C-effctor"/>
</dbReference>
<evidence type="ECO:0000256" key="4">
    <source>
        <dbReference type="ARBA" id="ARBA00023015"/>
    </source>
</evidence>
<dbReference type="Gene3D" id="3.40.50.2300">
    <property type="match status" value="1"/>
</dbReference>
<feature type="domain" description="OmpR/PhoB-type" evidence="11">
    <location>
        <begin position="130"/>
        <end position="229"/>
    </location>
</feature>
<evidence type="ECO:0000256" key="9">
    <source>
        <dbReference type="PROSITE-ProRule" id="PRU01091"/>
    </source>
</evidence>
<feature type="modified residue" description="4-aspartylphosphate" evidence="8">
    <location>
        <position position="53"/>
    </location>
</feature>
<dbReference type="CDD" id="cd00383">
    <property type="entry name" value="trans_reg_C"/>
    <property type="match status" value="1"/>
</dbReference>
<dbReference type="PROSITE" id="PS50110">
    <property type="entry name" value="RESPONSE_REGULATORY"/>
    <property type="match status" value="1"/>
</dbReference>
<evidence type="ECO:0000256" key="8">
    <source>
        <dbReference type="PROSITE-ProRule" id="PRU00169"/>
    </source>
</evidence>
<dbReference type="PANTHER" id="PTHR48111">
    <property type="entry name" value="REGULATOR OF RPOS"/>
    <property type="match status" value="1"/>
</dbReference>
<dbReference type="PROSITE" id="PS51755">
    <property type="entry name" value="OMPR_PHOB"/>
    <property type="match status" value="1"/>
</dbReference>
<dbReference type="Pfam" id="PF00486">
    <property type="entry name" value="Trans_reg_C"/>
    <property type="match status" value="1"/>
</dbReference>
<dbReference type="GO" id="GO:0000976">
    <property type="term" value="F:transcription cis-regulatory region binding"/>
    <property type="evidence" value="ECO:0007669"/>
    <property type="project" value="TreeGrafter"/>
</dbReference>
<dbReference type="SMART" id="SM00448">
    <property type="entry name" value="REC"/>
    <property type="match status" value="1"/>
</dbReference>
<dbReference type="SUPFAM" id="SSF52172">
    <property type="entry name" value="CheY-like"/>
    <property type="match status" value="1"/>
</dbReference>
<dbReference type="InterPro" id="IPR039420">
    <property type="entry name" value="WalR-like"/>
</dbReference>
<evidence type="ECO:0000259" key="11">
    <source>
        <dbReference type="PROSITE" id="PS51755"/>
    </source>
</evidence>
<keyword evidence="6" id="KW-0804">Transcription</keyword>
<evidence type="ECO:0000256" key="6">
    <source>
        <dbReference type="ARBA" id="ARBA00023163"/>
    </source>
</evidence>
<dbReference type="FunFam" id="1.10.10.10:FF:000018">
    <property type="entry name" value="DNA-binding response regulator ResD"/>
    <property type="match status" value="1"/>
</dbReference>
<dbReference type="Gene3D" id="1.10.10.10">
    <property type="entry name" value="Winged helix-like DNA-binding domain superfamily/Winged helix DNA-binding domain"/>
    <property type="match status" value="1"/>
</dbReference>
<keyword evidence="4" id="KW-0805">Transcription regulation</keyword>
<evidence type="ECO:0000256" key="3">
    <source>
        <dbReference type="ARBA" id="ARBA00023012"/>
    </source>
</evidence>
<sequence length="235" mass="27101">MPQTILVIEDESHILELLKYNLEAAGYNVELADNGKEGLEKCFECLPDLVLLDLMLPDMDGFDICKTIKRDEQCKNIPIIMLTAKSEEFDKVLGLELGAEDYITKPFSIRELLARIKVVLRRSKNEKEVDEIIKFGDISIDTNKHMVYKNGKILNLTLKEFELLKLLSQNIGKVLTRNFLLDKVWGYEYAGETRTVDVHIRHLRKKIEDDDKLPVYIETVRGIGYKLKDKGENNV</sequence>
<keyword evidence="2 8" id="KW-0597">Phosphoprotein</keyword>
<dbReference type="InterPro" id="IPR001867">
    <property type="entry name" value="OmpR/PhoB-type_DNA-bd"/>
</dbReference>
<dbReference type="Pfam" id="PF00072">
    <property type="entry name" value="Response_reg"/>
    <property type="match status" value="1"/>
</dbReference>
<gene>
    <name evidence="12" type="ORF">ACETAC_03385</name>
</gene>
<evidence type="ECO:0000313" key="13">
    <source>
        <dbReference type="Proteomes" id="UP000671913"/>
    </source>
</evidence>
<feature type="DNA-binding region" description="OmpR/PhoB-type" evidence="9">
    <location>
        <begin position="130"/>
        <end position="229"/>
    </location>
</feature>
<dbReference type="GO" id="GO:0005829">
    <property type="term" value="C:cytosol"/>
    <property type="evidence" value="ECO:0007669"/>
    <property type="project" value="TreeGrafter"/>
</dbReference>
<dbReference type="SUPFAM" id="SSF46894">
    <property type="entry name" value="C-terminal effector domain of the bipartite response regulators"/>
    <property type="match status" value="1"/>
</dbReference>
<dbReference type="EMBL" id="CP060096">
    <property type="protein sequence ID" value="QSZ27934.1"/>
    <property type="molecule type" value="Genomic_DNA"/>
</dbReference>
<dbReference type="FunFam" id="3.40.50.2300:FF:000001">
    <property type="entry name" value="DNA-binding response regulator PhoB"/>
    <property type="match status" value="1"/>
</dbReference>
<evidence type="ECO:0000256" key="5">
    <source>
        <dbReference type="ARBA" id="ARBA00023125"/>
    </source>
</evidence>
<keyword evidence="13" id="KW-1185">Reference proteome</keyword>
<protein>
    <recommendedName>
        <fullName evidence="1">Stage 0 sporulation protein A homolog</fullName>
    </recommendedName>
</protein>
<dbReference type="InterPro" id="IPR001789">
    <property type="entry name" value="Sig_transdc_resp-reg_receiver"/>
</dbReference>
<keyword evidence="5 9" id="KW-0238">DNA-binding</keyword>
<dbReference type="KEGG" id="aaut:ACETAC_03385"/>
<dbReference type="InterPro" id="IPR011006">
    <property type="entry name" value="CheY-like_superfamily"/>
</dbReference>
<evidence type="ECO:0000256" key="1">
    <source>
        <dbReference type="ARBA" id="ARBA00018672"/>
    </source>
</evidence>
<dbReference type="AlphaFoldDB" id="A0A975AWU3"/>
<reference evidence="12" key="1">
    <citation type="submission" date="2020-08" db="EMBL/GenBank/DDBJ databases">
        <title>Genomic insights into the carbon and energy metabolism of the first obligate autotrophic acetogenic bacterium Aceticella autotrophica gen. nov., sp. nov.</title>
        <authorList>
            <person name="Toshchakov S.V."/>
            <person name="Elcheninov A.G."/>
            <person name="Kublanov I.V."/>
            <person name="Frolov E.N."/>
            <person name="Lebedinsky A.V."/>
        </authorList>
    </citation>
    <scope>NUCLEOTIDE SEQUENCE</scope>
    <source>
        <strain evidence="12">3443-3Ac</strain>
    </source>
</reference>
<dbReference type="Proteomes" id="UP000671913">
    <property type="component" value="Chromosome"/>
</dbReference>
<dbReference type="PANTHER" id="PTHR48111:SF73">
    <property type="entry name" value="ALKALINE PHOSPHATASE SYNTHESIS TRANSCRIPTIONAL REGULATORY PROTEIN PHOP"/>
    <property type="match status" value="1"/>
</dbReference>
<accession>A0A975AWU3</accession>
<dbReference type="GO" id="GO:0032993">
    <property type="term" value="C:protein-DNA complex"/>
    <property type="evidence" value="ECO:0007669"/>
    <property type="project" value="TreeGrafter"/>
</dbReference>
<evidence type="ECO:0000313" key="12">
    <source>
        <dbReference type="EMBL" id="QSZ27934.1"/>
    </source>
</evidence>
<dbReference type="GO" id="GO:0000156">
    <property type="term" value="F:phosphorelay response regulator activity"/>
    <property type="evidence" value="ECO:0007669"/>
    <property type="project" value="TreeGrafter"/>
</dbReference>
<name>A0A975AWU3_9THEO</name>
<proteinExistence type="predicted"/>
<evidence type="ECO:0000256" key="2">
    <source>
        <dbReference type="ARBA" id="ARBA00022553"/>
    </source>
</evidence>
<dbReference type="Gene3D" id="6.10.250.690">
    <property type="match status" value="1"/>
</dbReference>
<comment type="function">
    <text evidence="7">May play the central regulatory role in sporulation. It may be an element of the effector pathway responsible for the activation of sporulation genes in response to nutritional stress. Spo0A may act in concert with spo0H (a sigma factor) to control the expression of some genes that are critical to the sporulation process.</text>
</comment>
<evidence type="ECO:0000256" key="7">
    <source>
        <dbReference type="ARBA" id="ARBA00024867"/>
    </source>
</evidence>
<dbReference type="GO" id="GO:0006355">
    <property type="term" value="P:regulation of DNA-templated transcription"/>
    <property type="evidence" value="ECO:0007669"/>
    <property type="project" value="InterPro"/>
</dbReference>
<keyword evidence="3" id="KW-0902">Two-component regulatory system</keyword>
<dbReference type="RefSeq" id="WP_284680653.1">
    <property type="nucleotide sequence ID" value="NZ_CP060096.1"/>
</dbReference>